<keyword evidence="3" id="KW-1185">Reference proteome</keyword>
<name>A0A836CAF2_9STRA</name>
<dbReference type="EMBL" id="JAFCMP010000517">
    <property type="protein sequence ID" value="KAG5178212.1"/>
    <property type="molecule type" value="Genomic_DNA"/>
</dbReference>
<dbReference type="SUPFAM" id="SSF48371">
    <property type="entry name" value="ARM repeat"/>
    <property type="match status" value="1"/>
</dbReference>
<feature type="coiled-coil region" evidence="1">
    <location>
        <begin position="411"/>
        <end position="716"/>
    </location>
</feature>
<dbReference type="Gene3D" id="1.25.10.10">
    <property type="entry name" value="Leucine-rich Repeat Variant"/>
    <property type="match status" value="2"/>
</dbReference>
<sequence length="731" mass="79134">MNDLLKRVSKLLGEPVVVDAEGHTAATAEDLAALCWYVADQDPDEELARTAFPHVIAALRAYPKDEEVQKWGYGALAEIAHADKTIEGLADAPPLVLDALQSHDEACVEAAFHAVARLAQAHVAIQTSLGELGACEHVPDALRLSGHAIKAYGCMAVEALAAGSAVHQKKLGDRGSCPLIVDALKDGNVDVERQACLALAALASGCKANHSKLSKGLPSLMEILAKRHHDEYAWLAVSALADNARNQRELGDQDICGMAMRTADAASATARQRALEVMANLAALPCNSKKLGDLGAFRLAVKLARQEPTDEDRQAWSVMLLRNLAENGGNREAMGRDLDLCALLGEQLSRDPAGVAEDYRDNLNSVVRSLATVDANVQRLAFVCGERERRQQVTQERDDAIADGHARLAVQQAAVAKLAEVQQELREAEAREGELAQQAAADRAAAAEVTAVREELQRERQEAQVREGAAAELVEVREELQRERQEAQAAAAQLAAAQQTAATELAEVREELQQAREAEQQAAAAQLAAAQQTAATELAEVREAAAAQLAAAQQTAATELAEVREELQQAREAEQQAAAAQLATAQQTAATELAEVREELQQARDVEQQARKLADVRSQLVDSLRHEMAQAREAATNGQRELIVQQAKFVGQELGQLRREIGGLQGKITELKEAKEGLQGVIGEREREVEGLQVVVNKMRTERKQEKERVSRLADEFSERLLGIKRPRTDP</sequence>
<evidence type="ECO:0000313" key="2">
    <source>
        <dbReference type="EMBL" id="KAG5178212.1"/>
    </source>
</evidence>
<dbReference type="Proteomes" id="UP000664859">
    <property type="component" value="Unassembled WGS sequence"/>
</dbReference>
<dbReference type="InterPro" id="IPR011989">
    <property type="entry name" value="ARM-like"/>
</dbReference>
<dbReference type="AlphaFoldDB" id="A0A836CAF2"/>
<evidence type="ECO:0000256" key="1">
    <source>
        <dbReference type="SAM" id="Coils"/>
    </source>
</evidence>
<comment type="caution">
    <text evidence="2">The sequence shown here is derived from an EMBL/GenBank/DDBJ whole genome shotgun (WGS) entry which is preliminary data.</text>
</comment>
<proteinExistence type="predicted"/>
<organism evidence="2 3">
    <name type="scientific">Tribonema minus</name>
    <dbReference type="NCBI Taxonomy" id="303371"/>
    <lineage>
        <taxon>Eukaryota</taxon>
        <taxon>Sar</taxon>
        <taxon>Stramenopiles</taxon>
        <taxon>Ochrophyta</taxon>
        <taxon>PX clade</taxon>
        <taxon>Xanthophyceae</taxon>
        <taxon>Tribonematales</taxon>
        <taxon>Tribonemataceae</taxon>
        <taxon>Tribonema</taxon>
    </lineage>
</organism>
<evidence type="ECO:0000313" key="3">
    <source>
        <dbReference type="Proteomes" id="UP000664859"/>
    </source>
</evidence>
<gene>
    <name evidence="2" type="ORF">JKP88DRAFT_330555</name>
</gene>
<accession>A0A836CAF2</accession>
<dbReference type="InterPro" id="IPR016024">
    <property type="entry name" value="ARM-type_fold"/>
</dbReference>
<protein>
    <submittedName>
        <fullName evidence="2">Armadillo-type protein</fullName>
    </submittedName>
</protein>
<keyword evidence="1" id="KW-0175">Coiled coil</keyword>
<reference evidence="2" key="1">
    <citation type="submission" date="2021-02" db="EMBL/GenBank/DDBJ databases">
        <title>First Annotated Genome of the Yellow-green Alga Tribonema minus.</title>
        <authorList>
            <person name="Mahan K.M."/>
        </authorList>
    </citation>
    <scope>NUCLEOTIDE SEQUENCE</scope>
    <source>
        <strain evidence="2">UTEX B ZZ1240</strain>
    </source>
</reference>